<reference evidence="1" key="1">
    <citation type="submission" date="2023-07" db="EMBL/GenBank/DDBJ databases">
        <authorList>
            <consortium name="CYATHOMIX"/>
        </authorList>
    </citation>
    <scope>NUCLEOTIDE SEQUENCE</scope>
    <source>
        <strain evidence="1">N/A</strain>
    </source>
</reference>
<dbReference type="Proteomes" id="UP001176961">
    <property type="component" value="Unassembled WGS sequence"/>
</dbReference>
<dbReference type="AlphaFoldDB" id="A0AA36HB81"/>
<protein>
    <submittedName>
        <fullName evidence="1">Uncharacterized protein</fullName>
    </submittedName>
</protein>
<dbReference type="GO" id="GO:0006644">
    <property type="term" value="P:phospholipid metabolic process"/>
    <property type="evidence" value="ECO:0007669"/>
    <property type="project" value="InterPro"/>
</dbReference>
<sequence length="73" mass="8633">MMLLSDKINRACWLHDRCYEKQKGKSYCDKVFCEKLDYLEAKYLPRINFCPIKSTCTAVTYFGDKAYEACQKD</sequence>
<keyword evidence="2" id="KW-1185">Reference proteome</keyword>
<dbReference type="GO" id="GO:0050482">
    <property type="term" value="P:arachidonate secretion"/>
    <property type="evidence" value="ECO:0007669"/>
    <property type="project" value="InterPro"/>
</dbReference>
<proteinExistence type="predicted"/>
<name>A0AA36HB81_CYLNA</name>
<gene>
    <name evidence="1" type="ORF">CYNAS_LOCUS19078</name>
</gene>
<organism evidence="1 2">
    <name type="scientific">Cylicocyclus nassatus</name>
    <name type="common">Nematode worm</name>
    <dbReference type="NCBI Taxonomy" id="53992"/>
    <lineage>
        <taxon>Eukaryota</taxon>
        <taxon>Metazoa</taxon>
        <taxon>Ecdysozoa</taxon>
        <taxon>Nematoda</taxon>
        <taxon>Chromadorea</taxon>
        <taxon>Rhabditida</taxon>
        <taxon>Rhabditina</taxon>
        <taxon>Rhabditomorpha</taxon>
        <taxon>Strongyloidea</taxon>
        <taxon>Strongylidae</taxon>
        <taxon>Cylicocyclus</taxon>
    </lineage>
</organism>
<comment type="caution">
    <text evidence="1">The sequence shown here is derived from an EMBL/GenBank/DDBJ whole genome shotgun (WGS) entry which is preliminary data.</text>
</comment>
<evidence type="ECO:0000313" key="1">
    <source>
        <dbReference type="EMBL" id="CAJ0607095.1"/>
    </source>
</evidence>
<dbReference type="SUPFAM" id="SSF48619">
    <property type="entry name" value="Phospholipase A2, PLA2"/>
    <property type="match status" value="1"/>
</dbReference>
<evidence type="ECO:0000313" key="2">
    <source>
        <dbReference type="Proteomes" id="UP001176961"/>
    </source>
</evidence>
<accession>A0AA36HB81</accession>
<dbReference type="InterPro" id="IPR036444">
    <property type="entry name" value="PLipase_A2_dom_sf"/>
</dbReference>
<dbReference type="GO" id="GO:0004623">
    <property type="term" value="F:phospholipase A2 activity"/>
    <property type="evidence" value="ECO:0007669"/>
    <property type="project" value="InterPro"/>
</dbReference>
<dbReference type="EMBL" id="CATQJL010000316">
    <property type="protein sequence ID" value="CAJ0607095.1"/>
    <property type="molecule type" value="Genomic_DNA"/>
</dbReference>